<proteinExistence type="predicted"/>
<dbReference type="Proteomes" id="UP000248553">
    <property type="component" value="Unassembled WGS sequence"/>
</dbReference>
<name>A0A328BG44_9BACT</name>
<organism evidence="1 2">
    <name type="scientific">Hymenobacter edaphi</name>
    <dbReference type="NCBI Taxonomy" id="2211146"/>
    <lineage>
        <taxon>Bacteria</taxon>
        <taxon>Pseudomonadati</taxon>
        <taxon>Bacteroidota</taxon>
        <taxon>Cytophagia</taxon>
        <taxon>Cytophagales</taxon>
        <taxon>Hymenobacteraceae</taxon>
        <taxon>Hymenobacter</taxon>
    </lineage>
</organism>
<dbReference type="AlphaFoldDB" id="A0A328BG44"/>
<dbReference type="EMBL" id="QHKM01000004">
    <property type="protein sequence ID" value="RAK66200.1"/>
    <property type="molecule type" value="Genomic_DNA"/>
</dbReference>
<dbReference type="OrthoDB" id="661563at2"/>
<evidence type="ECO:0000313" key="2">
    <source>
        <dbReference type="Proteomes" id="UP000248553"/>
    </source>
</evidence>
<comment type="caution">
    <text evidence="1">The sequence shown here is derived from an EMBL/GenBank/DDBJ whole genome shotgun (WGS) entry which is preliminary data.</text>
</comment>
<gene>
    <name evidence="1" type="ORF">DLM85_13995</name>
</gene>
<reference evidence="2" key="1">
    <citation type="submission" date="2018-05" db="EMBL/GenBank/DDBJ databases">
        <authorList>
            <person name="Nie L."/>
        </authorList>
    </citation>
    <scope>NUCLEOTIDE SEQUENCE [LARGE SCALE GENOMIC DNA]</scope>
    <source>
        <strain evidence="2">NL</strain>
    </source>
</reference>
<accession>A0A328BG44</accession>
<protein>
    <submittedName>
        <fullName evidence="1">Uncharacterized protein</fullName>
    </submittedName>
</protein>
<evidence type="ECO:0000313" key="1">
    <source>
        <dbReference type="EMBL" id="RAK66200.1"/>
    </source>
</evidence>
<dbReference type="Pfam" id="PF18950">
    <property type="entry name" value="DUF5694"/>
    <property type="match status" value="1"/>
</dbReference>
<dbReference type="InterPro" id="IPR043749">
    <property type="entry name" value="DUF5694"/>
</dbReference>
<keyword evidence="2" id="KW-1185">Reference proteome</keyword>
<sequence>MRQQLSRFRPDAIMVEAEPAEQGRLDSLFARYQAGQLDLAALPDGRSERYQVGFALAKELGLPGVRAVDYYAATTQSLLQSGTNYDAFARDLRLMQTTSRPLKALVQHDSLSVYDYIALANQPALVNLIHRAIFNTPAMVTDGAFSPQGKNTVDLGPVDTAYIGAHYISLFYNRNLKIYSNILRAQQQSQAKRVLVIFGVAHVGVLQELLAANPAYEVTPAAAYLKTKQKHRLKALR</sequence>